<dbReference type="OrthoDB" id="182039at2"/>
<dbReference type="SUPFAM" id="SSF75304">
    <property type="entry name" value="Amidase signature (AS) enzymes"/>
    <property type="match status" value="1"/>
</dbReference>
<dbReference type="EMBL" id="FMIC01000002">
    <property type="protein sequence ID" value="SCL50244.1"/>
    <property type="molecule type" value="Genomic_DNA"/>
</dbReference>
<dbReference type="GO" id="GO:0016740">
    <property type="term" value="F:transferase activity"/>
    <property type="evidence" value="ECO:0007669"/>
    <property type="project" value="UniProtKB-KW"/>
</dbReference>
<keyword evidence="5" id="KW-1185">Reference proteome</keyword>
<dbReference type="InterPro" id="IPR023631">
    <property type="entry name" value="Amidase_dom"/>
</dbReference>
<evidence type="ECO:0000313" key="2">
    <source>
        <dbReference type="EMBL" id="SCL50244.1"/>
    </source>
</evidence>
<dbReference type="InterPro" id="IPR036928">
    <property type="entry name" value="AS_sf"/>
</dbReference>
<dbReference type="PANTHER" id="PTHR11895">
    <property type="entry name" value="TRANSAMIDASE"/>
    <property type="match status" value="1"/>
</dbReference>
<dbReference type="InterPro" id="IPR000120">
    <property type="entry name" value="Amidase"/>
</dbReference>
<dbReference type="Pfam" id="PF01425">
    <property type="entry name" value="Amidase"/>
    <property type="match status" value="1"/>
</dbReference>
<organism evidence="2 4">
    <name type="scientific">Micromonospora peucetia</name>
    <dbReference type="NCBI Taxonomy" id="47871"/>
    <lineage>
        <taxon>Bacteria</taxon>
        <taxon>Bacillati</taxon>
        <taxon>Actinomycetota</taxon>
        <taxon>Actinomycetes</taxon>
        <taxon>Micromonosporales</taxon>
        <taxon>Micromonosporaceae</taxon>
        <taxon>Micromonospora</taxon>
    </lineage>
</organism>
<dbReference type="Proteomes" id="UP000199343">
    <property type="component" value="Unassembled WGS sequence"/>
</dbReference>
<reference evidence="2 4" key="1">
    <citation type="submission" date="2016-06" db="EMBL/GenBank/DDBJ databases">
        <authorList>
            <person name="Kjaerup R.B."/>
            <person name="Dalgaard T.S."/>
            <person name="Juul-Madsen H.R."/>
        </authorList>
    </citation>
    <scope>NUCLEOTIDE SEQUENCE [LARGE SCALE GENOMIC DNA]</scope>
    <source>
        <strain evidence="2 4">DSM 43363</strain>
    </source>
</reference>
<evidence type="ECO:0000259" key="1">
    <source>
        <dbReference type="Pfam" id="PF01425"/>
    </source>
</evidence>
<accession>A0A1C6U8E3</accession>
<evidence type="ECO:0000313" key="3">
    <source>
        <dbReference type="EMBL" id="WSA33605.1"/>
    </source>
</evidence>
<proteinExistence type="predicted"/>
<gene>
    <name evidence="2" type="ORF">GA0070608_0661</name>
    <name evidence="3" type="ORF">OIE14_06030</name>
</gene>
<evidence type="ECO:0000313" key="4">
    <source>
        <dbReference type="Proteomes" id="UP000199343"/>
    </source>
</evidence>
<dbReference type="EMBL" id="CP109071">
    <property type="protein sequence ID" value="WSA33605.1"/>
    <property type="molecule type" value="Genomic_DNA"/>
</dbReference>
<reference evidence="3 5" key="2">
    <citation type="submission" date="2022-10" db="EMBL/GenBank/DDBJ databases">
        <title>The complete genomes of actinobacterial strains from the NBC collection.</title>
        <authorList>
            <person name="Joergensen T.S."/>
            <person name="Alvarez Arevalo M."/>
            <person name="Sterndorff E.B."/>
            <person name="Faurdal D."/>
            <person name="Vuksanovic O."/>
            <person name="Mourched A.-S."/>
            <person name="Charusanti P."/>
            <person name="Shaw S."/>
            <person name="Blin K."/>
            <person name="Weber T."/>
        </authorList>
    </citation>
    <scope>NUCLEOTIDE SEQUENCE [LARGE SCALE GENOMIC DNA]</scope>
    <source>
        <strain evidence="3 5">NBC 01809</strain>
    </source>
</reference>
<feature type="domain" description="Amidase" evidence="1">
    <location>
        <begin position="32"/>
        <end position="395"/>
    </location>
</feature>
<name>A0A1C6U8E3_9ACTN</name>
<dbReference type="Gene3D" id="3.90.1300.10">
    <property type="entry name" value="Amidase signature (AS) domain"/>
    <property type="match status" value="1"/>
</dbReference>
<keyword evidence="2" id="KW-0808">Transferase</keyword>
<dbReference type="RefSeq" id="WP_091621393.1">
    <property type="nucleotide sequence ID" value="NZ_CP109071.1"/>
</dbReference>
<dbReference type="AlphaFoldDB" id="A0A1C6U8E3"/>
<dbReference type="STRING" id="47871.GA0070608_0661"/>
<dbReference type="Proteomes" id="UP001334804">
    <property type="component" value="Chromosome"/>
</dbReference>
<sequence>MDRLAAAAERADRLAPMLGTFLHRFPIDDPGPDGPLRGTLIGVKDAVAVAGAPSTCQSVVHDASWWADRDATVVARLRAAGATIVGKTTMAEHALSRPDPDATFPVPRNPWDPHRWTGGSSCGSANGIPAGFFDAGVGTDSNGSIRIPAALCGVTGLKPTQGLLPAAGVRPLARSVETAGPLARTARECARLLAVMADRPAELSRPPLADLTGVRVGVPGDLVRYAAALTDETAAAFEAALDELRAAGAEVVDVPFDEAFPLFAAQLVTMLVEAFEVHGAQLRARWADYGRPFRWNVALGGVLPAETYLRAQRVRGWGADALRARLRDVDVIATPAWPSAAPRYDDQASLQTISFLPSIWSAVGFPALALPMGADGDGLPLSLQLAAAPGRDFELAAVADVYQRRTGWHEREPKLDVVPDLAPVCAPEAPADSVDPVRRERLARAFGELGVPLGDNDLDQVTMTWSKVEALAGVLPDLPVDVEPIGVGSLVDR</sequence>
<dbReference type="PANTHER" id="PTHR11895:SF176">
    <property type="entry name" value="AMIDASE AMID-RELATED"/>
    <property type="match status" value="1"/>
</dbReference>
<protein>
    <submittedName>
        <fullName evidence="3">Amidase</fullName>
    </submittedName>
    <submittedName>
        <fullName evidence="2">Aspartyl-tRNA(Asn)/glutamyl-tRNA(Gln) amidotransferase subunit A</fullName>
    </submittedName>
</protein>
<evidence type="ECO:0000313" key="5">
    <source>
        <dbReference type="Proteomes" id="UP001334804"/>
    </source>
</evidence>